<organism evidence="2 3">
    <name type="scientific">Streptomyces boncukensis</name>
    <dbReference type="NCBI Taxonomy" id="2711219"/>
    <lineage>
        <taxon>Bacteria</taxon>
        <taxon>Bacillati</taxon>
        <taxon>Actinomycetota</taxon>
        <taxon>Actinomycetes</taxon>
        <taxon>Kitasatosporales</taxon>
        <taxon>Streptomycetaceae</taxon>
        <taxon>Streptomyces</taxon>
    </lineage>
</organism>
<evidence type="ECO:0000313" key="2">
    <source>
        <dbReference type="EMBL" id="NGO67141.1"/>
    </source>
</evidence>
<dbReference type="InterPro" id="IPR010982">
    <property type="entry name" value="Lambda_DNA-bd_dom_sf"/>
</dbReference>
<comment type="caution">
    <text evidence="2">The sequence shown here is derived from an EMBL/GenBank/DDBJ whole genome shotgun (WGS) entry which is preliminary data.</text>
</comment>
<reference evidence="2 3" key="1">
    <citation type="submission" date="2020-02" db="EMBL/GenBank/DDBJ databases">
        <title>Whole-genome analyses of novel actinobacteria.</title>
        <authorList>
            <person name="Sahin N."/>
            <person name="Tatar D."/>
        </authorList>
    </citation>
    <scope>NUCLEOTIDE SEQUENCE [LARGE SCALE GENOMIC DNA]</scope>
    <source>
        <strain evidence="2 3">SB3404</strain>
    </source>
</reference>
<gene>
    <name evidence="2" type="ORF">G5C65_01935</name>
</gene>
<dbReference type="EMBL" id="JAAKZZ010000009">
    <property type="protein sequence ID" value="NGO67141.1"/>
    <property type="molecule type" value="Genomic_DNA"/>
</dbReference>
<dbReference type="AlphaFoldDB" id="A0A6G4WRM0"/>
<keyword evidence="3" id="KW-1185">Reference proteome</keyword>
<accession>A0A6G4WRM0</accession>
<dbReference type="CDD" id="cd00093">
    <property type="entry name" value="HTH_XRE"/>
    <property type="match status" value="1"/>
</dbReference>
<dbReference type="GO" id="GO:0003677">
    <property type="term" value="F:DNA binding"/>
    <property type="evidence" value="ECO:0007669"/>
    <property type="project" value="InterPro"/>
</dbReference>
<dbReference type="Proteomes" id="UP000477722">
    <property type="component" value="Unassembled WGS sequence"/>
</dbReference>
<dbReference type="InterPro" id="IPR001387">
    <property type="entry name" value="Cro/C1-type_HTH"/>
</dbReference>
<dbReference type="Pfam" id="PF13560">
    <property type="entry name" value="HTH_31"/>
    <property type="match status" value="1"/>
</dbReference>
<feature type="domain" description="HTH cro/C1-type" evidence="1">
    <location>
        <begin position="15"/>
        <end position="70"/>
    </location>
</feature>
<sequence length="190" mass="20504">MNQDPEAWQRLAARVRAARAQLGWTQAELAEHAGVSAKSVYTLESGAVPTRRPPTLHRIAHALGWPPGFIDSLLDGPAMTYRDETGETTVVYAKRAHNPAVSSLRGAMEFSRACAEMGADPRLIEQFDAAADALLESAMTARAARTGQLTQDHFAAVAHSPEHDGGTSAVSDRAIVDDAVRRFEGETDRK</sequence>
<dbReference type="SMART" id="SM00530">
    <property type="entry name" value="HTH_XRE"/>
    <property type="match status" value="1"/>
</dbReference>
<dbReference type="Gene3D" id="1.10.260.40">
    <property type="entry name" value="lambda repressor-like DNA-binding domains"/>
    <property type="match status" value="1"/>
</dbReference>
<name>A0A6G4WRM0_9ACTN</name>
<dbReference type="PROSITE" id="PS50943">
    <property type="entry name" value="HTH_CROC1"/>
    <property type="match status" value="1"/>
</dbReference>
<dbReference type="SUPFAM" id="SSF47413">
    <property type="entry name" value="lambda repressor-like DNA-binding domains"/>
    <property type="match status" value="1"/>
</dbReference>
<proteinExistence type="predicted"/>
<protein>
    <submittedName>
        <fullName evidence="2">Helix-turn-helix domain-containing protein</fullName>
    </submittedName>
</protein>
<evidence type="ECO:0000259" key="1">
    <source>
        <dbReference type="PROSITE" id="PS50943"/>
    </source>
</evidence>
<evidence type="ECO:0000313" key="3">
    <source>
        <dbReference type="Proteomes" id="UP000477722"/>
    </source>
</evidence>